<dbReference type="SUPFAM" id="SSF48403">
    <property type="entry name" value="Ankyrin repeat"/>
    <property type="match status" value="1"/>
</dbReference>
<accession>A0A814U9X6</accession>
<evidence type="ECO:0000313" key="4">
    <source>
        <dbReference type="EMBL" id="CAF1331711.1"/>
    </source>
</evidence>
<evidence type="ECO:0000313" key="6">
    <source>
        <dbReference type="EMBL" id="CAF4143024.1"/>
    </source>
</evidence>
<dbReference type="Proteomes" id="UP000663829">
    <property type="component" value="Unassembled WGS sequence"/>
</dbReference>
<proteinExistence type="predicted"/>
<organism evidence="3 7">
    <name type="scientific">Didymodactylos carnosus</name>
    <dbReference type="NCBI Taxonomy" id="1234261"/>
    <lineage>
        <taxon>Eukaryota</taxon>
        <taxon>Metazoa</taxon>
        <taxon>Spiralia</taxon>
        <taxon>Gnathifera</taxon>
        <taxon>Rotifera</taxon>
        <taxon>Eurotatoria</taxon>
        <taxon>Bdelloidea</taxon>
        <taxon>Philodinida</taxon>
        <taxon>Philodinidae</taxon>
        <taxon>Didymodactylos</taxon>
    </lineage>
</organism>
<dbReference type="OrthoDB" id="194358at2759"/>
<gene>
    <name evidence="3" type="ORF">GPM918_LOCUS22257</name>
    <name evidence="4" type="ORF">OVA965_LOCUS29919</name>
    <name evidence="5" type="ORF">SRO942_LOCUS22255</name>
    <name evidence="6" type="ORF">TMI583_LOCUS30707</name>
</gene>
<dbReference type="Gene3D" id="1.10.287.110">
    <property type="entry name" value="DnaJ domain"/>
    <property type="match status" value="1"/>
</dbReference>
<dbReference type="PRINTS" id="PR01415">
    <property type="entry name" value="ANKYRIN"/>
</dbReference>
<dbReference type="SMART" id="SM00248">
    <property type="entry name" value="ANK"/>
    <property type="match status" value="6"/>
</dbReference>
<feature type="repeat" description="ANK" evidence="1">
    <location>
        <begin position="349"/>
        <end position="381"/>
    </location>
</feature>
<feature type="repeat" description="ANK" evidence="1">
    <location>
        <begin position="384"/>
        <end position="416"/>
    </location>
</feature>
<dbReference type="PANTHER" id="PTHR44207:SF2">
    <property type="entry name" value="REPEAT PROTEIN, PUTATIVE-RELATED"/>
    <property type="match status" value="1"/>
</dbReference>
<dbReference type="EMBL" id="CAJOBC010007565">
    <property type="protein sequence ID" value="CAF3936310.1"/>
    <property type="molecule type" value="Genomic_DNA"/>
</dbReference>
<evidence type="ECO:0000313" key="3">
    <source>
        <dbReference type="EMBL" id="CAF1172406.1"/>
    </source>
</evidence>
<evidence type="ECO:0000313" key="5">
    <source>
        <dbReference type="EMBL" id="CAF3936310.1"/>
    </source>
</evidence>
<dbReference type="SUPFAM" id="SSF46565">
    <property type="entry name" value="Chaperone J-domain"/>
    <property type="match status" value="1"/>
</dbReference>
<evidence type="ECO:0000256" key="1">
    <source>
        <dbReference type="PROSITE-ProRule" id="PRU00023"/>
    </source>
</evidence>
<dbReference type="AlphaFoldDB" id="A0A814U9X6"/>
<feature type="repeat" description="ANK" evidence="1">
    <location>
        <begin position="143"/>
        <end position="175"/>
    </location>
</feature>
<dbReference type="Proteomes" id="UP000682733">
    <property type="component" value="Unassembled WGS sequence"/>
</dbReference>
<dbReference type="Pfam" id="PF12796">
    <property type="entry name" value="Ank_2"/>
    <property type="match status" value="3"/>
</dbReference>
<dbReference type="Proteomes" id="UP000681722">
    <property type="component" value="Unassembled WGS sequence"/>
</dbReference>
<dbReference type="PROSITE" id="PS00636">
    <property type="entry name" value="DNAJ_1"/>
    <property type="match status" value="1"/>
</dbReference>
<dbReference type="InterPro" id="IPR036869">
    <property type="entry name" value="J_dom_sf"/>
</dbReference>
<evidence type="ECO:0000313" key="7">
    <source>
        <dbReference type="Proteomes" id="UP000663829"/>
    </source>
</evidence>
<dbReference type="EMBL" id="CAJNOQ010007565">
    <property type="protein sequence ID" value="CAF1172406.1"/>
    <property type="molecule type" value="Genomic_DNA"/>
</dbReference>
<dbReference type="CDD" id="cd06257">
    <property type="entry name" value="DnaJ"/>
    <property type="match status" value="1"/>
</dbReference>
<name>A0A814U9X6_9BILA</name>
<dbReference type="PROSITE" id="PS50297">
    <property type="entry name" value="ANK_REP_REGION"/>
    <property type="match status" value="5"/>
</dbReference>
<dbReference type="PANTHER" id="PTHR44207">
    <property type="entry name" value="SURFACE ANTIGEN BSPA-LIKE-RELATED"/>
    <property type="match status" value="1"/>
</dbReference>
<feature type="domain" description="J" evidence="2">
    <location>
        <begin position="5"/>
        <end position="67"/>
    </location>
</feature>
<feature type="repeat" description="ANK" evidence="1">
    <location>
        <begin position="263"/>
        <end position="295"/>
    </location>
</feature>
<feature type="repeat" description="ANK" evidence="1">
    <location>
        <begin position="110"/>
        <end position="142"/>
    </location>
</feature>
<dbReference type="InterPro" id="IPR018253">
    <property type="entry name" value="DnaJ_domain_CS"/>
</dbReference>
<evidence type="ECO:0000259" key="2">
    <source>
        <dbReference type="PROSITE" id="PS50076"/>
    </source>
</evidence>
<dbReference type="EMBL" id="CAJOBA010042999">
    <property type="protein sequence ID" value="CAF4143024.1"/>
    <property type="molecule type" value="Genomic_DNA"/>
</dbReference>
<protein>
    <recommendedName>
        <fullName evidence="2">J domain-containing protein</fullName>
    </recommendedName>
</protein>
<dbReference type="InterPro" id="IPR036770">
    <property type="entry name" value="Ankyrin_rpt-contain_sf"/>
</dbReference>
<dbReference type="InterPro" id="IPR002110">
    <property type="entry name" value="Ankyrin_rpt"/>
</dbReference>
<keyword evidence="1" id="KW-0040">ANK repeat</keyword>
<comment type="caution">
    <text evidence="3">The sequence shown here is derived from an EMBL/GenBank/DDBJ whole genome shotgun (WGS) entry which is preliminary data.</text>
</comment>
<dbReference type="PROSITE" id="PS50088">
    <property type="entry name" value="ANK_REPEAT"/>
    <property type="match status" value="5"/>
</dbReference>
<dbReference type="InterPro" id="IPR001623">
    <property type="entry name" value="DnaJ_domain"/>
</dbReference>
<keyword evidence="7" id="KW-1185">Reference proteome</keyword>
<sequence>MGDKSPYEVLGVDPKAKDLDLKLKLAYRDKIHLYLQNSISKINFKLLNRAYECLADHDARQLYNETKQWTNNISLKGYTIQQMAVEELEMLKVKLDGATIGKINSQHPVTGHTSLYCAARAGQLEAVKWLVETGSEPDLSQRTKSTALHVASFYGHKDVVRWLLQSGANYNVRNTYNNIPKSEAYDDEIVKVFTELEKDWFVQASAGNLDYFRKTYPQLNRHIDEQNYLRRTLLNCVSRKGYIELVKLFVEQYNANLDIVDSHLNSPLHVAASNGHEDVVKYLLDCGANPTLRNKWATTAEDEAINFPNVVQLFKLMKQRDASKMAENGTLTWFAYYFQKQYINKEDSTGSSLLFVACRNGHLELVKWLIENGANVNFQQTVLTKSTPLHVASYRKHVKVVEFLLLKGANVNTRNAYGHTPADEETTDEIRTLILIYKTNRLSEKNLYINLFSSRDLESVEPAQKLQLEMTTTIDSVIGRISDSIKKKYPDGMQLSIARRPLRFPSGTTLLDAVYKVRYIAGFLVDLPLCLVVYGANDELPQVKLNHNMAPRGFIEEDIGNYNYKVSKSDIEQTIEISDKISIEFASNSVENTIEFSISFLNTDNAYARGLKSCECMFLFKTKEDKKFVQPPTMIYKAFETNHITSLYVFTQKCWFTHRNNKIMQSNACYAIVQEIEIVPNELHLNADMFATGRLESKNYKMIKCLCLKIKDRNEKHFSKTAYHGTTIQAIKSILTDGLVIPGTVTATGKRINPPNNHIARDMSAFNIPDFAGGIFVSPSIYYSSDPTYAIQFQFHDQLMVPVLEVGVRANSYTTFPSTVSDYNLQDDDDPQELEWRIANPMDTEIINLLFIPVTESISISKNKRKKRIAE</sequence>
<dbReference type="EMBL" id="CAJNOK010021384">
    <property type="protein sequence ID" value="CAF1331711.1"/>
    <property type="molecule type" value="Genomic_DNA"/>
</dbReference>
<dbReference type="Proteomes" id="UP000677228">
    <property type="component" value="Unassembled WGS sequence"/>
</dbReference>
<reference evidence="3" key="1">
    <citation type="submission" date="2021-02" db="EMBL/GenBank/DDBJ databases">
        <authorList>
            <person name="Nowell W R."/>
        </authorList>
    </citation>
    <scope>NUCLEOTIDE SEQUENCE</scope>
</reference>
<dbReference type="PROSITE" id="PS50076">
    <property type="entry name" value="DNAJ_2"/>
    <property type="match status" value="1"/>
</dbReference>
<dbReference type="Gene3D" id="1.25.40.20">
    <property type="entry name" value="Ankyrin repeat-containing domain"/>
    <property type="match status" value="3"/>
</dbReference>